<protein>
    <submittedName>
        <fullName evidence="2">Uncharacterized protein</fullName>
    </submittedName>
</protein>
<comment type="caution">
    <text evidence="2">The sequence shown here is derived from an EMBL/GenBank/DDBJ whole genome shotgun (WGS) entry which is preliminary data.</text>
</comment>
<dbReference type="EMBL" id="JAQGDS010000016">
    <property type="protein sequence ID" value="KAJ6255976.1"/>
    <property type="molecule type" value="Genomic_DNA"/>
</dbReference>
<keyword evidence="1" id="KW-0472">Membrane</keyword>
<evidence type="ECO:0000256" key="1">
    <source>
        <dbReference type="SAM" id="Phobius"/>
    </source>
</evidence>
<evidence type="ECO:0000313" key="3">
    <source>
        <dbReference type="Proteomes" id="UP001221413"/>
    </source>
</evidence>
<dbReference type="AlphaFoldDB" id="A0AAD6IS18"/>
<name>A0AAD6IS18_DREDA</name>
<feature type="transmembrane region" description="Helical" evidence="1">
    <location>
        <begin position="350"/>
        <end position="369"/>
    </location>
</feature>
<organism evidence="2 3">
    <name type="scientific">Drechslerella dactyloides</name>
    <name type="common">Nematode-trapping fungus</name>
    <name type="synonym">Arthrobotrys dactyloides</name>
    <dbReference type="NCBI Taxonomy" id="74499"/>
    <lineage>
        <taxon>Eukaryota</taxon>
        <taxon>Fungi</taxon>
        <taxon>Dikarya</taxon>
        <taxon>Ascomycota</taxon>
        <taxon>Pezizomycotina</taxon>
        <taxon>Orbiliomycetes</taxon>
        <taxon>Orbiliales</taxon>
        <taxon>Orbiliaceae</taxon>
        <taxon>Drechslerella</taxon>
    </lineage>
</organism>
<dbReference type="Proteomes" id="UP001221413">
    <property type="component" value="Unassembled WGS sequence"/>
</dbReference>
<sequence>MSAKPIILSTEPDLYLIITSTHHPDADIHLLVNRANICTLSRPLRKAYVAAVTHDRKYSYGGERYVCIKLDWWHRDALVLILKVLHHCPDAFPDVQDVSFKTFWGIPATLDTLQIELAGWFVRYFEYWKPRRLTYGHEAWLVVGKVFGCSEGYARLTARIVVEFTGWRYGGGMLKGPAAKAIDGGQVEMWEGWAPSNVMDHMKAEQLRLMTEILSHLDDWYRHITHLKTSRQGNCTCSPVEDCVIVGKALITALKDKNLIHRHHRHPEFRGSIIDLRKVLQPTEIRLRRTFGGFGYGRCKVYESMKRLLKDIDEVVGKVRGVMYDGTVEEFDLAVLVPSEMVLPWSTGQLGLMASAAGIALMIALLVAWHGLKALLGLTCALAKVL</sequence>
<gene>
    <name evidence="2" type="ORF">Dda_9269</name>
</gene>
<keyword evidence="3" id="KW-1185">Reference proteome</keyword>
<reference evidence="2" key="1">
    <citation type="submission" date="2023-01" db="EMBL/GenBank/DDBJ databases">
        <title>The chitinases involved in constricting ring structure development in the nematode-trapping fungus Drechslerella dactyloides.</title>
        <authorList>
            <person name="Wang R."/>
            <person name="Zhang L."/>
            <person name="Tang P."/>
            <person name="Li S."/>
            <person name="Liang L."/>
        </authorList>
    </citation>
    <scope>NUCLEOTIDE SEQUENCE</scope>
    <source>
        <strain evidence="2">YMF1.00031</strain>
    </source>
</reference>
<keyword evidence="1" id="KW-0812">Transmembrane</keyword>
<accession>A0AAD6IS18</accession>
<keyword evidence="1" id="KW-1133">Transmembrane helix</keyword>
<evidence type="ECO:0000313" key="2">
    <source>
        <dbReference type="EMBL" id="KAJ6255976.1"/>
    </source>
</evidence>
<proteinExistence type="predicted"/>